<dbReference type="EMBL" id="PGCL01000002">
    <property type="protein sequence ID" value="TAJ44666.1"/>
    <property type="molecule type" value="Genomic_DNA"/>
</dbReference>
<dbReference type="Proteomes" id="UP000292580">
    <property type="component" value="Unassembled WGS sequence"/>
</dbReference>
<dbReference type="OrthoDB" id="116923at2157"/>
<evidence type="ECO:0000313" key="1">
    <source>
        <dbReference type="EMBL" id="TAJ44666.1"/>
    </source>
</evidence>
<evidence type="ECO:0000313" key="2">
    <source>
        <dbReference type="Proteomes" id="UP000292580"/>
    </source>
</evidence>
<dbReference type="AlphaFoldDB" id="A0A483CYF8"/>
<gene>
    <name evidence="1" type="ORF">CUJ86_04995</name>
</gene>
<name>A0A483CYF8_9EURY</name>
<proteinExistence type="predicted"/>
<reference evidence="1 2" key="1">
    <citation type="submission" date="2017-11" db="EMBL/GenBank/DDBJ databases">
        <title>Isolation and Characterization of Methanofollis Species from Methane Seep Offshore SW Taiwan.</title>
        <authorList>
            <person name="Teng N.-H."/>
            <person name="Lai M.-C."/>
            <person name="Chen S.-C."/>
        </authorList>
    </citation>
    <scope>NUCLEOTIDE SEQUENCE [LARGE SCALE GENOMIC DNA]</scope>
    <source>
        <strain evidence="1 2">FWC-SCC2</strain>
    </source>
</reference>
<sequence>MKRIVLPLLCLLSLLLVGQASAAQVYMDIPKSVNEGQPLEVVGTTTGASPGYAFEVVFYDTTYAKSEIARQQVVLQADGSFSVTFQTDGLKGGTYSIEIAESGDGIFGGTKKPVILTIVNRTADLTITSPLSQAYDGTLLVAGSVKGLGDAGIQLSVTGPGGANVYGPRWIATTGGAFSQEVPITQGGRYVAGLMDNTSYVWSVDFTVTGGIVTVAPTTAATPAEGPTYSAAAQASRSTPAYFVVETLGGPVTITTSSGIDWVVEYIDESGGRTMVNNQGTSAPEQITLQARGGTVYVKVYPQLYTESGRAVITGKNVKSVAVDASVAERFGDPVPTTTESPLPLWSVPAALGALLLFRRR</sequence>
<accession>A0A483CYF8</accession>
<protein>
    <submittedName>
        <fullName evidence="1">Uncharacterized protein</fullName>
    </submittedName>
</protein>
<organism evidence="1 2">
    <name type="scientific">Methanofollis fontis</name>
    <dbReference type="NCBI Taxonomy" id="2052832"/>
    <lineage>
        <taxon>Archaea</taxon>
        <taxon>Methanobacteriati</taxon>
        <taxon>Methanobacteriota</taxon>
        <taxon>Stenosarchaea group</taxon>
        <taxon>Methanomicrobia</taxon>
        <taxon>Methanomicrobiales</taxon>
        <taxon>Methanomicrobiaceae</taxon>
        <taxon>Methanofollis</taxon>
    </lineage>
</organism>
<dbReference type="RefSeq" id="WP_130646460.1">
    <property type="nucleotide sequence ID" value="NZ_PGCL01000002.1"/>
</dbReference>
<comment type="caution">
    <text evidence="1">The sequence shown here is derived from an EMBL/GenBank/DDBJ whole genome shotgun (WGS) entry which is preliminary data.</text>
</comment>
<keyword evidence="2" id="KW-1185">Reference proteome</keyword>